<protein>
    <submittedName>
        <fullName evidence="5">TPM domain-containing protein</fullName>
    </submittedName>
</protein>
<organism evidence="5 6">
    <name type="scientific">Pseudomarimonas arenosa</name>
    <dbReference type="NCBI Taxonomy" id="2774145"/>
    <lineage>
        <taxon>Bacteria</taxon>
        <taxon>Pseudomonadati</taxon>
        <taxon>Pseudomonadota</taxon>
        <taxon>Gammaproteobacteria</taxon>
        <taxon>Lysobacterales</taxon>
        <taxon>Lysobacteraceae</taxon>
        <taxon>Pseudomarimonas</taxon>
    </lineage>
</organism>
<proteinExistence type="predicted"/>
<dbReference type="PANTHER" id="PTHR30373:SF2">
    <property type="entry name" value="UPF0603 PROTEIN YGCG"/>
    <property type="match status" value="1"/>
</dbReference>
<feature type="region of interest" description="Disordered" evidence="1">
    <location>
        <begin position="332"/>
        <end position="369"/>
    </location>
</feature>
<evidence type="ECO:0000313" key="6">
    <source>
        <dbReference type="Proteomes" id="UP000613768"/>
    </source>
</evidence>
<keyword evidence="2" id="KW-1133">Transmembrane helix</keyword>
<comment type="caution">
    <text evidence="5">The sequence shown here is derived from an EMBL/GenBank/DDBJ whole genome shotgun (WGS) entry which is preliminary data.</text>
</comment>
<evidence type="ECO:0000313" key="5">
    <source>
        <dbReference type="EMBL" id="MBD8525123.1"/>
    </source>
</evidence>
<feature type="compositionally biased region" description="Gly residues" evidence="1">
    <location>
        <begin position="352"/>
        <end position="369"/>
    </location>
</feature>
<feature type="domain" description="TPM" evidence="4">
    <location>
        <begin position="29"/>
        <end position="150"/>
    </location>
</feature>
<evidence type="ECO:0000259" key="4">
    <source>
        <dbReference type="Pfam" id="PF04536"/>
    </source>
</evidence>
<gene>
    <name evidence="5" type="ORF">IFO71_05150</name>
</gene>
<dbReference type="EMBL" id="JACYTR010000007">
    <property type="protein sequence ID" value="MBD8525123.1"/>
    <property type="molecule type" value="Genomic_DNA"/>
</dbReference>
<keyword evidence="3" id="KW-0732">Signal</keyword>
<dbReference type="Pfam" id="PF04536">
    <property type="entry name" value="TPM_phosphatase"/>
    <property type="match status" value="1"/>
</dbReference>
<accession>A0AAW3ZG70</accession>
<feature type="transmembrane region" description="Helical" evidence="2">
    <location>
        <begin position="202"/>
        <end position="225"/>
    </location>
</feature>
<keyword evidence="2" id="KW-0472">Membrane</keyword>
<reference evidence="5 6" key="1">
    <citation type="submission" date="2020-09" db="EMBL/GenBank/DDBJ databases">
        <title>Pseudoxanthomonas sp. CAU 1598 isolated from sand of Yaerae Beach.</title>
        <authorList>
            <person name="Kim W."/>
        </authorList>
    </citation>
    <scope>NUCLEOTIDE SEQUENCE [LARGE SCALE GENOMIC DNA]</scope>
    <source>
        <strain evidence="5 6">CAU 1598</strain>
    </source>
</reference>
<dbReference type="InterPro" id="IPR007621">
    <property type="entry name" value="TPM_dom"/>
</dbReference>
<name>A0AAW3ZG70_9GAMM</name>
<dbReference type="AlphaFoldDB" id="A0AAW3ZG70"/>
<keyword evidence="6" id="KW-1185">Reference proteome</keyword>
<evidence type="ECO:0000256" key="1">
    <source>
        <dbReference type="SAM" id="MobiDB-lite"/>
    </source>
</evidence>
<dbReference type="PANTHER" id="PTHR30373">
    <property type="entry name" value="UPF0603 PROTEIN YGCG"/>
    <property type="match status" value="1"/>
</dbReference>
<feature type="signal peptide" evidence="3">
    <location>
        <begin position="1"/>
        <end position="18"/>
    </location>
</feature>
<dbReference type="Gene3D" id="3.10.310.50">
    <property type="match status" value="1"/>
</dbReference>
<evidence type="ECO:0000256" key="2">
    <source>
        <dbReference type="SAM" id="Phobius"/>
    </source>
</evidence>
<dbReference type="RefSeq" id="WP_192028474.1">
    <property type="nucleotide sequence ID" value="NZ_JACYTR010000007.1"/>
</dbReference>
<dbReference type="Proteomes" id="UP000613768">
    <property type="component" value="Unassembled WGS sequence"/>
</dbReference>
<evidence type="ECO:0000256" key="3">
    <source>
        <dbReference type="SAM" id="SignalP"/>
    </source>
</evidence>
<feature type="chain" id="PRO_5043442106" evidence="3">
    <location>
        <begin position="19"/>
        <end position="369"/>
    </location>
</feature>
<keyword evidence="2" id="KW-0812">Transmembrane</keyword>
<sequence>MRAFLITLVLLQAGAASALDSLPTQTGAVTDKLGVLTAADLREIERAAARAEAEGAELAVLLQSRSGMSDHRAYATGVFNHWQLGTATSHRGVLIYLALDDRAAEIILGDGVDDDARVAAAERIMQSQMIPRLRQGQVGAAVVVAAQRVAVDILGVQPAVQPPVPTQPLLEPRVEYERDDAAAPSPRPSDLPLPNRTANKSWWVAAGGATGVLGLIGLALSRWWLRRRPPRCQRCHHPMELLDEAEDDLRLSEVEQAEERLRSVDYDVWHCARCQEVQKRRYGAWFTSYSRCPQCHGITKQSKQTTLQAATRHSTGLMQIDEHCQHCGHHQQSTRVLARLPPPSSSSSRLGGRSGGGGRSSGRGASGRW</sequence>